<proteinExistence type="predicted"/>
<keyword evidence="1" id="KW-0732">Signal</keyword>
<dbReference type="EMBL" id="GGEC01058464">
    <property type="protein sequence ID" value="MBX38948.1"/>
    <property type="molecule type" value="Transcribed_RNA"/>
</dbReference>
<evidence type="ECO:0000313" key="2">
    <source>
        <dbReference type="EMBL" id="MBX38948.1"/>
    </source>
</evidence>
<feature type="signal peptide" evidence="1">
    <location>
        <begin position="1"/>
        <end position="17"/>
    </location>
</feature>
<dbReference type="AlphaFoldDB" id="A0A2P2N900"/>
<reference evidence="2" key="1">
    <citation type="submission" date="2018-02" db="EMBL/GenBank/DDBJ databases">
        <title>Rhizophora mucronata_Transcriptome.</title>
        <authorList>
            <person name="Meera S.P."/>
            <person name="Sreeshan A."/>
            <person name="Augustine A."/>
        </authorList>
    </citation>
    <scope>NUCLEOTIDE SEQUENCE</scope>
    <source>
        <tissue evidence="2">Leaf</tissue>
    </source>
</reference>
<organism evidence="2">
    <name type="scientific">Rhizophora mucronata</name>
    <name type="common">Asiatic mangrove</name>
    <dbReference type="NCBI Taxonomy" id="61149"/>
    <lineage>
        <taxon>Eukaryota</taxon>
        <taxon>Viridiplantae</taxon>
        <taxon>Streptophyta</taxon>
        <taxon>Embryophyta</taxon>
        <taxon>Tracheophyta</taxon>
        <taxon>Spermatophyta</taxon>
        <taxon>Magnoliopsida</taxon>
        <taxon>eudicotyledons</taxon>
        <taxon>Gunneridae</taxon>
        <taxon>Pentapetalae</taxon>
        <taxon>rosids</taxon>
        <taxon>fabids</taxon>
        <taxon>Malpighiales</taxon>
        <taxon>Rhizophoraceae</taxon>
        <taxon>Rhizophora</taxon>
    </lineage>
</organism>
<accession>A0A2P2N900</accession>
<sequence length="57" mass="7016">MLEFCLTLMLYASEMLCSQETCPRKNIIVVEMKMVRWICVYFRKDQIRDKDIHSNWR</sequence>
<feature type="chain" id="PRO_5015155534" evidence="1">
    <location>
        <begin position="18"/>
        <end position="57"/>
    </location>
</feature>
<protein>
    <submittedName>
        <fullName evidence="2">Uncharacterized protein</fullName>
    </submittedName>
</protein>
<evidence type="ECO:0000256" key="1">
    <source>
        <dbReference type="SAM" id="SignalP"/>
    </source>
</evidence>
<name>A0A2P2N900_RHIMU</name>